<reference evidence="14 15" key="1">
    <citation type="journal article" date="2016" name="Nat. Commun.">
        <title>Thousands of microbial genomes shed light on interconnected biogeochemical processes in an aquifer system.</title>
        <authorList>
            <person name="Anantharaman K."/>
            <person name="Brown C.T."/>
            <person name="Hug L.A."/>
            <person name="Sharon I."/>
            <person name="Castelle C.J."/>
            <person name="Probst A.J."/>
            <person name="Thomas B.C."/>
            <person name="Singh A."/>
            <person name="Wilkins M.J."/>
            <person name="Karaoz U."/>
            <person name="Brodie E.L."/>
            <person name="Williams K.H."/>
            <person name="Hubbard S.S."/>
            <person name="Banfield J.F."/>
        </authorList>
    </citation>
    <scope>NUCLEOTIDE SEQUENCE [LARGE SCALE GENOMIC DNA]</scope>
</reference>
<evidence type="ECO:0000256" key="4">
    <source>
        <dbReference type="ARBA" id="ARBA00020076"/>
    </source>
</evidence>
<proteinExistence type="inferred from homology"/>
<feature type="transmembrane region" description="Helical" evidence="13">
    <location>
        <begin position="20"/>
        <end position="46"/>
    </location>
</feature>
<keyword evidence="8 13" id="KW-1133">Transmembrane helix</keyword>
<evidence type="ECO:0000313" key="15">
    <source>
        <dbReference type="Proteomes" id="UP000179076"/>
    </source>
</evidence>
<evidence type="ECO:0000256" key="11">
    <source>
        <dbReference type="ARBA" id="ARBA00025912"/>
    </source>
</evidence>
<feature type="transmembrane region" description="Helical" evidence="13">
    <location>
        <begin position="107"/>
        <end position="124"/>
    </location>
</feature>
<evidence type="ECO:0000256" key="6">
    <source>
        <dbReference type="ARBA" id="ARBA00022692"/>
    </source>
</evidence>
<keyword evidence="9 12" id="KW-0408">Iron</keyword>
<gene>
    <name evidence="14" type="ORF">A2W18_04010</name>
</gene>
<feature type="transmembrane region" description="Helical" evidence="13">
    <location>
        <begin position="67"/>
        <end position="87"/>
    </location>
</feature>
<evidence type="ECO:0000256" key="8">
    <source>
        <dbReference type="ARBA" id="ARBA00022989"/>
    </source>
</evidence>
<dbReference type="GO" id="GO:0016020">
    <property type="term" value="C:membrane"/>
    <property type="evidence" value="ECO:0007669"/>
    <property type="project" value="UniProtKB-SubCell"/>
</dbReference>
<sequence>MQHSVKRPVYLNLFLIRLPIGGVVSILHRITGLLLALLMPFFLWALQASIESSVRFGEIKALLHTGLGRAAVLLMLWILIQHFYSGIRHLLIDVDIGVERAFARRSAWLTLIASVGTVLVLSAFV</sequence>
<comment type="subunit">
    <text evidence="11">Part of an enzyme complex containing four subunits: a flavoprotein, an iron-sulfur protein, plus two membrane-anchoring proteins, SdhC and SdhD. The complex can form homotrimers.</text>
</comment>
<keyword evidence="6 13" id="KW-0812">Transmembrane</keyword>
<dbReference type="EMBL" id="MFSP01000180">
    <property type="protein sequence ID" value="OGI62307.1"/>
    <property type="molecule type" value="Genomic_DNA"/>
</dbReference>
<dbReference type="InterPro" id="IPR034804">
    <property type="entry name" value="SQR/QFR_C/D"/>
</dbReference>
<comment type="function">
    <text evidence="1">Membrane-anchoring subunit of succinate dehydrogenase (SDH).</text>
</comment>
<dbReference type="InterPro" id="IPR018495">
    <property type="entry name" value="Succ_DH_cyt_bsu_CS"/>
</dbReference>
<evidence type="ECO:0000256" key="5">
    <source>
        <dbReference type="ARBA" id="ARBA00022617"/>
    </source>
</evidence>
<dbReference type="GO" id="GO:0046872">
    <property type="term" value="F:metal ion binding"/>
    <property type="evidence" value="ECO:0007669"/>
    <property type="project" value="UniProtKB-KW"/>
</dbReference>
<evidence type="ECO:0000256" key="12">
    <source>
        <dbReference type="PIRSR" id="PIRSR000178-1"/>
    </source>
</evidence>
<dbReference type="PROSITE" id="PS01000">
    <property type="entry name" value="SDH_CYT_1"/>
    <property type="match status" value="1"/>
</dbReference>
<comment type="similarity">
    <text evidence="3">Belongs to the cytochrome b560 family.</text>
</comment>
<dbReference type="SUPFAM" id="SSF81343">
    <property type="entry name" value="Fumarate reductase respiratory complex transmembrane subunits"/>
    <property type="match status" value="1"/>
</dbReference>
<evidence type="ECO:0000256" key="1">
    <source>
        <dbReference type="ARBA" id="ARBA00004050"/>
    </source>
</evidence>
<dbReference type="Pfam" id="PF01127">
    <property type="entry name" value="Sdh_cyt"/>
    <property type="match status" value="1"/>
</dbReference>
<evidence type="ECO:0000256" key="7">
    <source>
        <dbReference type="ARBA" id="ARBA00022723"/>
    </source>
</evidence>
<comment type="caution">
    <text evidence="14">The sequence shown here is derived from an EMBL/GenBank/DDBJ whole genome shotgun (WGS) entry which is preliminary data.</text>
</comment>
<keyword evidence="7 12" id="KW-0479">Metal-binding</keyword>
<evidence type="ECO:0000256" key="10">
    <source>
        <dbReference type="ARBA" id="ARBA00023136"/>
    </source>
</evidence>
<dbReference type="Gene3D" id="1.20.1300.10">
    <property type="entry name" value="Fumarate reductase/succinate dehydrogenase, transmembrane subunit"/>
    <property type="match status" value="1"/>
</dbReference>
<comment type="subcellular location">
    <subcellularLocation>
        <location evidence="2">Membrane</location>
        <topology evidence="2">Multi-pass membrane protein</topology>
    </subcellularLocation>
</comment>
<evidence type="ECO:0000256" key="2">
    <source>
        <dbReference type="ARBA" id="ARBA00004141"/>
    </source>
</evidence>
<keyword evidence="10 13" id="KW-0472">Membrane</keyword>
<dbReference type="CDD" id="cd03499">
    <property type="entry name" value="SQR_TypeC_SdhC"/>
    <property type="match status" value="1"/>
</dbReference>
<evidence type="ECO:0000256" key="9">
    <source>
        <dbReference type="ARBA" id="ARBA00023004"/>
    </source>
</evidence>
<evidence type="ECO:0000256" key="3">
    <source>
        <dbReference type="ARBA" id="ARBA00007244"/>
    </source>
</evidence>
<dbReference type="Proteomes" id="UP000179076">
    <property type="component" value="Unassembled WGS sequence"/>
</dbReference>
<dbReference type="GO" id="GO:0006099">
    <property type="term" value="P:tricarboxylic acid cycle"/>
    <property type="evidence" value="ECO:0007669"/>
    <property type="project" value="InterPro"/>
</dbReference>
<dbReference type="GO" id="GO:0009055">
    <property type="term" value="F:electron transfer activity"/>
    <property type="evidence" value="ECO:0007669"/>
    <property type="project" value="InterPro"/>
</dbReference>
<dbReference type="AlphaFoldDB" id="A0A1F6UY27"/>
<dbReference type="NCBIfam" id="TIGR02970">
    <property type="entry name" value="succ_dehyd_cytB"/>
    <property type="match status" value="1"/>
</dbReference>
<protein>
    <recommendedName>
        <fullName evidence="4">Succinate dehydrogenase cytochrome b556 subunit</fullName>
    </recommendedName>
</protein>
<accession>A0A1F6UY27</accession>
<dbReference type="InterPro" id="IPR000701">
    <property type="entry name" value="SuccDH_FuR_B_TM-su"/>
</dbReference>
<comment type="cofactor">
    <cofactor evidence="12">
        <name>heme</name>
        <dbReference type="ChEBI" id="CHEBI:30413"/>
    </cofactor>
    <text evidence="12">The heme is bound between the two transmembrane subunits.</text>
</comment>
<name>A0A1F6UY27_9PROT</name>
<evidence type="ECO:0000256" key="13">
    <source>
        <dbReference type="SAM" id="Phobius"/>
    </source>
</evidence>
<dbReference type="PIRSF" id="PIRSF000178">
    <property type="entry name" value="SDH_cyt_b560"/>
    <property type="match status" value="1"/>
</dbReference>
<feature type="binding site" description="axial binding residue" evidence="12">
    <location>
        <position position="82"/>
    </location>
    <ligand>
        <name>heme</name>
        <dbReference type="ChEBI" id="CHEBI:30413"/>
        <note>ligand shared with second transmembrane subunit</note>
    </ligand>
    <ligandPart>
        <name>Fe</name>
        <dbReference type="ChEBI" id="CHEBI:18248"/>
    </ligandPart>
</feature>
<dbReference type="InterPro" id="IPR014314">
    <property type="entry name" value="Succ_DH_cytb556"/>
</dbReference>
<organism evidence="14 15">
    <name type="scientific">Candidatus Muproteobacteria bacterium RBG_16_60_9</name>
    <dbReference type="NCBI Taxonomy" id="1817755"/>
    <lineage>
        <taxon>Bacteria</taxon>
        <taxon>Pseudomonadati</taxon>
        <taxon>Pseudomonadota</taxon>
        <taxon>Candidatus Muproteobacteria</taxon>
    </lineage>
</organism>
<evidence type="ECO:0000313" key="14">
    <source>
        <dbReference type="EMBL" id="OGI62307.1"/>
    </source>
</evidence>
<keyword evidence="5 12" id="KW-0349">Heme</keyword>